<gene>
    <name evidence="13" type="primary">g538</name>
    <name evidence="13" type="ORF">C2E20_0538</name>
</gene>
<dbReference type="GO" id="GO:0004674">
    <property type="term" value="F:protein serine/threonine kinase activity"/>
    <property type="evidence" value="ECO:0007669"/>
    <property type="project" value="UniProtKB-KW"/>
</dbReference>
<evidence type="ECO:0000256" key="2">
    <source>
        <dbReference type="ARBA" id="ARBA00022527"/>
    </source>
</evidence>
<dbReference type="InterPro" id="IPR000719">
    <property type="entry name" value="Prot_kinase_dom"/>
</dbReference>
<keyword evidence="2 10" id="KW-0723">Serine/threonine-protein kinase</keyword>
<dbReference type="Proteomes" id="UP000239649">
    <property type="component" value="Unassembled WGS sequence"/>
</dbReference>
<dbReference type="Pfam" id="PF00069">
    <property type="entry name" value="Pkinase"/>
    <property type="match status" value="1"/>
</dbReference>
<feature type="region of interest" description="Disordered" evidence="11">
    <location>
        <begin position="434"/>
        <end position="487"/>
    </location>
</feature>
<keyword evidence="3" id="KW-0808">Transferase</keyword>
<evidence type="ECO:0000256" key="1">
    <source>
        <dbReference type="ARBA" id="ARBA00012513"/>
    </source>
</evidence>
<proteinExistence type="inferred from homology"/>
<comment type="catalytic activity">
    <reaction evidence="8">
        <text>L-seryl-[protein] + ATP = O-phospho-L-seryl-[protein] + ADP + H(+)</text>
        <dbReference type="Rhea" id="RHEA:17989"/>
        <dbReference type="Rhea" id="RHEA-COMP:9863"/>
        <dbReference type="Rhea" id="RHEA-COMP:11604"/>
        <dbReference type="ChEBI" id="CHEBI:15378"/>
        <dbReference type="ChEBI" id="CHEBI:29999"/>
        <dbReference type="ChEBI" id="CHEBI:30616"/>
        <dbReference type="ChEBI" id="CHEBI:83421"/>
        <dbReference type="ChEBI" id="CHEBI:456216"/>
        <dbReference type="EC" id="2.7.11.1"/>
    </reaction>
</comment>
<dbReference type="PANTHER" id="PTHR44899:SF6">
    <property type="entry name" value="SERINE_THREONINE PROTEIN KINASE"/>
    <property type="match status" value="1"/>
</dbReference>
<dbReference type="EMBL" id="LHPF02000001">
    <property type="protein sequence ID" value="PSC77050.1"/>
    <property type="molecule type" value="Genomic_DNA"/>
</dbReference>
<keyword evidence="4 9" id="KW-0547">Nucleotide-binding</keyword>
<evidence type="ECO:0000256" key="6">
    <source>
        <dbReference type="ARBA" id="ARBA00022840"/>
    </source>
</evidence>
<protein>
    <recommendedName>
        <fullName evidence="1">non-specific serine/threonine protein kinase</fullName>
        <ecNumber evidence="1">2.7.11.1</ecNumber>
    </recommendedName>
</protein>
<evidence type="ECO:0000256" key="8">
    <source>
        <dbReference type="ARBA" id="ARBA00048679"/>
    </source>
</evidence>
<evidence type="ECO:0000313" key="13">
    <source>
        <dbReference type="EMBL" id="PSC77050.1"/>
    </source>
</evidence>
<keyword evidence="14" id="KW-1185">Reference proteome</keyword>
<comment type="catalytic activity">
    <reaction evidence="7">
        <text>L-threonyl-[protein] + ATP = O-phospho-L-threonyl-[protein] + ADP + H(+)</text>
        <dbReference type="Rhea" id="RHEA:46608"/>
        <dbReference type="Rhea" id="RHEA-COMP:11060"/>
        <dbReference type="Rhea" id="RHEA-COMP:11605"/>
        <dbReference type="ChEBI" id="CHEBI:15378"/>
        <dbReference type="ChEBI" id="CHEBI:30013"/>
        <dbReference type="ChEBI" id="CHEBI:30616"/>
        <dbReference type="ChEBI" id="CHEBI:61977"/>
        <dbReference type="ChEBI" id="CHEBI:456216"/>
        <dbReference type="EC" id="2.7.11.1"/>
    </reaction>
</comment>
<dbReference type="AlphaFoldDB" id="A0A2P6VSL6"/>
<dbReference type="PROSITE" id="PS00107">
    <property type="entry name" value="PROTEIN_KINASE_ATP"/>
    <property type="match status" value="1"/>
</dbReference>
<dbReference type="GO" id="GO:0005524">
    <property type="term" value="F:ATP binding"/>
    <property type="evidence" value="ECO:0007669"/>
    <property type="project" value="UniProtKB-UniRule"/>
</dbReference>
<dbReference type="PANTHER" id="PTHR44899">
    <property type="entry name" value="CAMK FAMILY PROTEIN KINASE"/>
    <property type="match status" value="1"/>
</dbReference>
<evidence type="ECO:0000313" key="14">
    <source>
        <dbReference type="Proteomes" id="UP000239649"/>
    </source>
</evidence>
<dbReference type="STRING" id="554055.A0A2P6VSL6"/>
<evidence type="ECO:0000256" key="5">
    <source>
        <dbReference type="ARBA" id="ARBA00022777"/>
    </source>
</evidence>
<accession>A0A2P6VSL6</accession>
<evidence type="ECO:0000256" key="11">
    <source>
        <dbReference type="SAM" id="MobiDB-lite"/>
    </source>
</evidence>
<evidence type="ECO:0000256" key="3">
    <source>
        <dbReference type="ARBA" id="ARBA00022679"/>
    </source>
</evidence>
<dbReference type="Gene3D" id="3.30.200.20">
    <property type="entry name" value="Phosphorylase Kinase, domain 1"/>
    <property type="match status" value="1"/>
</dbReference>
<dbReference type="SUPFAM" id="SSF56112">
    <property type="entry name" value="Protein kinase-like (PK-like)"/>
    <property type="match status" value="1"/>
</dbReference>
<dbReference type="PROSITE" id="PS00108">
    <property type="entry name" value="PROTEIN_KINASE_ST"/>
    <property type="match status" value="1"/>
</dbReference>
<feature type="binding site" evidence="9">
    <location>
        <position position="57"/>
    </location>
    <ligand>
        <name>ATP</name>
        <dbReference type="ChEBI" id="CHEBI:30616"/>
    </ligand>
</feature>
<dbReference type="Gene3D" id="1.10.510.10">
    <property type="entry name" value="Transferase(Phosphotransferase) domain 1"/>
    <property type="match status" value="1"/>
</dbReference>
<comment type="similarity">
    <text evidence="10">Belongs to the protein kinase superfamily.</text>
</comment>
<organism evidence="13 14">
    <name type="scientific">Micractinium conductrix</name>
    <dbReference type="NCBI Taxonomy" id="554055"/>
    <lineage>
        <taxon>Eukaryota</taxon>
        <taxon>Viridiplantae</taxon>
        <taxon>Chlorophyta</taxon>
        <taxon>core chlorophytes</taxon>
        <taxon>Trebouxiophyceae</taxon>
        <taxon>Chlorellales</taxon>
        <taxon>Chlorellaceae</taxon>
        <taxon>Chlorella clade</taxon>
        <taxon>Micractinium</taxon>
    </lineage>
</organism>
<evidence type="ECO:0000256" key="10">
    <source>
        <dbReference type="RuleBase" id="RU000304"/>
    </source>
</evidence>
<name>A0A2P6VSL6_9CHLO</name>
<dbReference type="OrthoDB" id="248923at2759"/>
<evidence type="ECO:0000256" key="7">
    <source>
        <dbReference type="ARBA" id="ARBA00047899"/>
    </source>
</evidence>
<dbReference type="InterPro" id="IPR008271">
    <property type="entry name" value="Ser/Thr_kinase_AS"/>
</dbReference>
<evidence type="ECO:0000256" key="9">
    <source>
        <dbReference type="PROSITE-ProRule" id="PRU10141"/>
    </source>
</evidence>
<evidence type="ECO:0000256" key="4">
    <source>
        <dbReference type="ARBA" id="ARBA00022741"/>
    </source>
</evidence>
<dbReference type="InterPro" id="IPR017441">
    <property type="entry name" value="Protein_kinase_ATP_BS"/>
</dbReference>
<dbReference type="PROSITE" id="PS50011">
    <property type="entry name" value="PROTEIN_KINASE_DOM"/>
    <property type="match status" value="1"/>
</dbReference>
<dbReference type="InterPro" id="IPR051131">
    <property type="entry name" value="NEK_Ser/Thr_kinase_NIMA"/>
</dbReference>
<keyword evidence="6 9" id="KW-0067">ATP-binding</keyword>
<feature type="compositionally biased region" description="Gly residues" evidence="11">
    <location>
        <begin position="381"/>
        <end position="403"/>
    </location>
</feature>
<dbReference type="SMART" id="SM00220">
    <property type="entry name" value="S_TKc"/>
    <property type="match status" value="1"/>
</dbReference>
<dbReference type="EC" id="2.7.11.1" evidence="1"/>
<evidence type="ECO:0000259" key="12">
    <source>
        <dbReference type="PROSITE" id="PS50011"/>
    </source>
</evidence>
<feature type="region of interest" description="Disordered" evidence="11">
    <location>
        <begin position="375"/>
        <end position="422"/>
    </location>
</feature>
<feature type="domain" description="Protein kinase" evidence="12">
    <location>
        <begin position="1"/>
        <end position="249"/>
    </location>
</feature>
<comment type="caution">
    <text evidence="13">The sequence shown here is derived from an EMBL/GenBank/DDBJ whole genome shotgun (WGS) entry which is preliminary data.</text>
</comment>
<keyword evidence="5" id="KW-0418">Kinase</keyword>
<dbReference type="InterPro" id="IPR011009">
    <property type="entry name" value="Kinase-like_dom_sf"/>
</dbReference>
<feature type="compositionally biased region" description="Low complexity" evidence="11">
    <location>
        <begin position="449"/>
        <end position="487"/>
    </location>
</feature>
<reference evidence="13 14" key="1">
    <citation type="journal article" date="2018" name="Plant J.">
        <title>Genome sequences of Chlorella sorokiniana UTEX 1602 and Micractinium conductrix SAG 241.80: implications to maltose excretion by a green alga.</title>
        <authorList>
            <person name="Arriola M.B."/>
            <person name="Velmurugan N."/>
            <person name="Zhang Y."/>
            <person name="Plunkett M.H."/>
            <person name="Hondzo H."/>
            <person name="Barney B.M."/>
        </authorList>
    </citation>
    <scope>NUCLEOTIDE SEQUENCE [LARGE SCALE GENOMIC DNA]</scope>
    <source>
        <strain evidence="13 14">SAG 241.80</strain>
    </source>
</reference>
<sequence length="487" mass="52241">MLRRLLPRKSAAKWLKAGDTQLELDQHFTIERKLGTGSFATVYAARRHVDGQLYALKVMDVKALKGPEEQADAVNEVRRRAADTMHFSEEQIWATLLQAALGLQYLHHNHILHRDLKPQNLLVTEGGGVKLADLGISALLDRVFARSLVGTPHYIAPEMWRRQPYSYSADVWALGCILHELCTLRPLFYVPGGDAAVRDKVLSGDVPPPIPARYSPQLQSLVNAMLQQAQRQLVLLPPEIRRRCISPAVSGQQDLARFVRPIQVPKGSADWELLNEMMPTPRYPTGSSVSGALRRAKDWKSTGDLRALGAASAADSDDDSSVHNGASLHAAAVDTVAGMRKSISYGSLAAAAEAAMERSSSSLLRRKSVNVGQLLHSQPAGSGGGSAGSGGSRFGRESAGGGDLPRLQHAPGRGEFAVQPRSKSISVESAVEVLRGGGSPLPELDSRRSQQLASQQLASQQQQQQHIEAGAAAAAAQPVAALPPAAE</sequence>